<reference evidence="2" key="1">
    <citation type="journal article" date="2022" name="Mol. Ecol. Resour.">
        <title>The genomes of chicory, endive, great burdock and yacon provide insights into Asteraceae palaeo-polyploidization history and plant inulin production.</title>
        <authorList>
            <person name="Fan W."/>
            <person name="Wang S."/>
            <person name="Wang H."/>
            <person name="Wang A."/>
            <person name="Jiang F."/>
            <person name="Liu H."/>
            <person name="Zhao H."/>
            <person name="Xu D."/>
            <person name="Zhang Y."/>
        </authorList>
    </citation>
    <scope>NUCLEOTIDE SEQUENCE [LARGE SCALE GENOMIC DNA]</scope>
    <source>
        <strain evidence="2">cv. Yunnan</strain>
    </source>
</reference>
<organism evidence="1 2">
    <name type="scientific">Smallanthus sonchifolius</name>
    <dbReference type="NCBI Taxonomy" id="185202"/>
    <lineage>
        <taxon>Eukaryota</taxon>
        <taxon>Viridiplantae</taxon>
        <taxon>Streptophyta</taxon>
        <taxon>Embryophyta</taxon>
        <taxon>Tracheophyta</taxon>
        <taxon>Spermatophyta</taxon>
        <taxon>Magnoliopsida</taxon>
        <taxon>eudicotyledons</taxon>
        <taxon>Gunneridae</taxon>
        <taxon>Pentapetalae</taxon>
        <taxon>asterids</taxon>
        <taxon>campanulids</taxon>
        <taxon>Asterales</taxon>
        <taxon>Asteraceae</taxon>
        <taxon>Asteroideae</taxon>
        <taxon>Heliantheae alliance</taxon>
        <taxon>Millerieae</taxon>
        <taxon>Smallanthus</taxon>
    </lineage>
</organism>
<evidence type="ECO:0000313" key="1">
    <source>
        <dbReference type="EMBL" id="KAI3783550.1"/>
    </source>
</evidence>
<protein>
    <submittedName>
        <fullName evidence="1">Uncharacterized protein</fullName>
    </submittedName>
</protein>
<dbReference type="Proteomes" id="UP001056120">
    <property type="component" value="Linkage Group LG14"/>
</dbReference>
<keyword evidence="2" id="KW-1185">Reference proteome</keyword>
<gene>
    <name evidence="1" type="ORF">L1987_42634</name>
</gene>
<evidence type="ECO:0000313" key="2">
    <source>
        <dbReference type="Proteomes" id="UP001056120"/>
    </source>
</evidence>
<proteinExistence type="predicted"/>
<dbReference type="EMBL" id="CM042031">
    <property type="protein sequence ID" value="KAI3783550.1"/>
    <property type="molecule type" value="Genomic_DNA"/>
</dbReference>
<name>A0ACB9GKD6_9ASTR</name>
<comment type="caution">
    <text evidence="1">The sequence shown here is derived from an EMBL/GenBank/DDBJ whole genome shotgun (WGS) entry which is preliminary data.</text>
</comment>
<sequence>MVAREGFGCPSASLHSVKIAGLRLPVQADPERSGEKRLAQPAGGVERAKNPPSKPMPIITFDSYFHFVLQEFSQRRSMHFKG</sequence>
<reference evidence="1 2" key="2">
    <citation type="journal article" date="2022" name="Mol. Ecol. Resour.">
        <title>The genomes of chicory, endive, great burdock and yacon provide insights into Asteraceae paleo-polyploidization history and plant inulin production.</title>
        <authorList>
            <person name="Fan W."/>
            <person name="Wang S."/>
            <person name="Wang H."/>
            <person name="Wang A."/>
            <person name="Jiang F."/>
            <person name="Liu H."/>
            <person name="Zhao H."/>
            <person name="Xu D."/>
            <person name="Zhang Y."/>
        </authorList>
    </citation>
    <scope>NUCLEOTIDE SEQUENCE [LARGE SCALE GENOMIC DNA]</scope>
    <source>
        <strain evidence="2">cv. Yunnan</strain>
        <tissue evidence="1">Leaves</tissue>
    </source>
</reference>
<accession>A0ACB9GKD6</accession>